<comment type="caution">
    <text evidence="2">The sequence shown here is derived from an EMBL/GenBank/DDBJ whole genome shotgun (WGS) entry which is preliminary data.</text>
</comment>
<feature type="compositionally biased region" description="Acidic residues" evidence="1">
    <location>
        <begin position="457"/>
        <end position="466"/>
    </location>
</feature>
<name>A0A328C7Z6_9DELT</name>
<keyword evidence="3" id="KW-1185">Reference proteome</keyword>
<evidence type="ECO:0000313" key="2">
    <source>
        <dbReference type="EMBL" id="RAL21778.1"/>
    </source>
</evidence>
<reference evidence="2 3" key="1">
    <citation type="submission" date="2018-05" db="EMBL/GenBank/DDBJ databases">
        <title>Lujinxingia marina gen. nov. sp. nov., a new facultative anaerobic member of the class Deltaproteobacteria, and proposal of Lujinxingaceae fam. nov.</title>
        <authorList>
            <person name="Li C.-M."/>
        </authorList>
    </citation>
    <scope>NUCLEOTIDE SEQUENCE [LARGE SCALE GENOMIC DNA]</scope>
    <source>
        <strain evidence="2 3">B210</strain>
    </source>
</reference>
<evidence type="ECO:0000256" key="1">
    <source>
        <dbReference type="SAM" id="MobiDB-lite"/>
    </source>
</evidence>
<dbReference type="Proteomes" id="UP000249169">
    <property type="component" value="Unassembled WGS sequence"/>
</dbReference>
<organism evidence="2 3">
    <name type="scientific">Lujinxingia litoralis</name>
    <dbReference type="NCBI Taxonomy" id="2211119"/>
    <lineage>
        <taxon>Bacteria</taxon>
        <taxon>Deltaproteobacteria</taxon>
        <taxon>Bradymonadales</taxon>
        <taxon>Lujinxingiaceae</taxon>
        <taxon>Lujinxingia</taxon>
    </lineage>
</organism>
<dbReference type="AlphaFoldDB" id="A0A328C7Z6"/>
<dbReference type="RefSeq" id="WP_111730341.1">
    <property type="nucleotide sequence ID" value="NZ_QHKO01000005.1"/>
</dbReference>
<protein>
    <submittedName>
        <fullName evidence="2">Uncharacterized protein</fullName>
    </submittedName>
</protein>
<feature type="region of interest" description="Disordered" evidence="1">
    <location>
        <begin position="436"/>
        <end position="466"/>
    </location>
</feature>
<proteinExistence type="predicted"/>
<evidence type="ECO:0000313" key="3">
    <source>
        <dbReference type="Proteomes" id="UP000249169"/>
    </source>
</evidence>
<gene>
    <name evidence="2" type="ORF">DL240_13075</name>
</gene>
<feature type="compositionally biased region" description="Low complexity" evidence="1">
    <location>
        <begin position="438"/>
        <end position="456"/>
    </location>
</feature>
<accession>A0A328C7Z6</accession>
<sequence length="466" mass="49714">MSTNHVGQCSFWRVVTPVLVSWAFTGCHAVPATPPEEADTPALSEAALQQALDQHWTELMADLALSPGEASTEDIDWSYRVDKGCPLVYDYVIDAPLSPTVGRQSTGRLELRASPDDAERFQLINRAAGLYPIYQGIRYPGREWWHDQLEPVAVTFSPGGLLPETPLRSPWQLKSPALSVTGLFPPLPSIEHDALWPVLASAGAGAGITAELHSSAEGPALPVRQVRVAEEVATDKERARVLMARGVDERGAFLGRYLLSEHGHVIAGAFVTPAAPDQVAHGSMRLTGTCDGVAMRPAPQPVDDRSLMVAAWSHFTRAAQEHSWERALRLFAPALRETHGDDAISALLADHVSLAGPQALGQLTPSSPLSVDDQGVTLVVYGRQVSDQGLATPVITRVDASQTPEGLRIHALRSTTDPQMSRWDVLELTEGALRSGVATAAPAPTGDDTPGAPGDNAPDEAGGEGR</sequence>
<dbReference type="EMBL" id="QHKO01000005">
    <property type="protein sequence ID" value="RAL21778.1"/>
    <property type="molecule type" value="Genomic_DNA"/>
</dbReference>
<dbReference type="OrthoDB" id="5491407at2"/>